<feature type="transmembrane region" description="Helical" evidence="1">
    <location>
        <begin position="12"/>
        <end position="30"/>
    </location>
</feature>
<proteinExistence type="predicted"/>
<keyword evidence="1" id="KW-0812">Transmembrane</keyword>
<organism evidence="2 3">
    <name type="scientific">Flavobacterium phage vB_FspS_stinky9-1</name>
    <dbReference type="NCBI Taxonomy" id="2686277"/>
    <lineage>
        <taxon>Viruses</taxon>
        <taxon>Duplodnaviria</taxon>
        <taxon>Heunggongvirae</taxon>
        <taxon>Uroviricota</taxon>
        <taxon>Caudoviricetes</taxon>
        <taxon>Lillamyvirus</taxon>
        <taxon>Lillamyvirus stinky</taxon>
    </lineage>
</organism>
<keyword evidence="1" id="KW-1133">Transmembrane helix</keyword>
<feature type="transmembrane region" description="Helical" evidence="1">
    <location>
        <begin position="42"/>
        <end position="61"/>
    </location>
</feature>
<keyword evidence="3" id="KW-1185">Reference proteome</keyword>
<sequence length="72" mass="8633">MSINLRRKIGYWFLLILGLSLNTFQVYKYFTNQLEYNQLEFAVLIVGISFNFAPTYILRVFEKFVLKTNKNE</sequence>
<dbReference type="Proteomes" id="UP000464888">
    <property type="component" value="Segment"/>
</dbReference>
<evidence type="ECO:0000256" key="1">
    <source>
        <dbReference type="SAM" id="Phobius"/>
    </source>
</evidence>
<gene>
    <name evidence="2" type="ORF">stinky91_gp067</name>
</gene>
<evidence type="ECO:0000313" key="2">
    <source>
        <dbReference type="EMBL" id="QHB40929.1"/>
    </source>
</evidence>
<protein>
    <submittedName>
        <fullName evidence="2">Uncharacterized protein</fullName>
    </submittedName>
</protein>
<name>A0A6B9LV80_9CAUD</name>
<keyword evidence="1" id="KW-0472">Membrane</keyword>
<dbReference type="EMBL" id="MN812238">
    <property type="protein sequence ID" value="QHB40929.1"/>
    <property type="molecule type" value="Genomic_DNA"/>
</dbReference>
<evidence type="ECO:0000313" key="3">
    <source>
        <dbReference type="Proteomes" id="UP000464888"/>
    </source>
</evidence>
<reference evidence="2 3" key="1">
    <citation type="journal article" date="2020" name="Viruses">
        <title>Diversity and Host Interactions Among Virulent and Temperate Baltic Sea Flavobacterium Phages.</title>
        <authorList>
            <person name="Nilsson E."/>
            <person name="Bayfield O.W."/>
            <person name="Lundin D."/>
            <person name="Antson A.A."/>
            <person name="Holmfeldt K."/>
        </authorList>
    </citation>
    <scope>NUCLEOTIDE SEQUENCE [LARGE SCALE GENOMIC DNA]</scope>
</reference>
<accession>A0A6B9LV80</accession>